<keyword evidence="2" id="KW-1185">Reference proteome</keyword>
<protein>
    <submittedName>
        <fullName evidence="1">Uncharacterized protein</fullName>
    </submittedName>
</protein>
<sequence length="113" mass="12649">MTCQIISGGGGGIVRKPFSKVGNYSCELCDKSSSLKRKPISEPSCDLMAARVGSEKTSFTRLDCACALRTRTVFRKSPPRKKPSTYRGVHSYRYLFIQSYKYLYDAVPKHIGN</sequence>
<name>A0A6H5HL96_9HEMI</name>
<dbReference type="EMBL" id="CADCXU010030614">
    <property type="protein sequence ID" value="CAB0016857.1"/>
    <property type="molecule type" value="Genomic_DNA"/>
</dbReference>
<dbReference type="Proteomes" id="UP000479000">
    <property type="component" value="Unassembled WGS sequence"/>
</dbReference>
<evidence type="ECO:0000313" key="1">
    <source>
        <dbReference type="EMBL" id="CAB0016857.1"/>
    </source>
</evidence>
<organism evidence="1 2">
    <name type="scientific">Nesidiocoris tenuis</name>
    <dbReference type="NCBI Taxonomy" id="355587"/>
    <lineage>
        <taxon>Eukaryota</taxon>
        <taxon>Metazoa</taxon>
        <taxon>Ecdysozoa</taxon>
        <taxon>Arthropoda</taxon>
        <taxon>Hexapoda</taxon>
        <taxon>Insecta</taxon>
        <taxon>Pterygota</taxon>
        <taxon>Neoptera</taxon>
        <taxon>Paraneoptera</taxon>
        <taxon>Hemiptera</taxon>
        <taxon>Heteroptera</taxon>
        <taxon>Panheteroptera</taxon>
        <taxon>Cimicomorpha</taxon>
        <taxon>Miridae</taxon>
        <taxon>Dicyphina</taxon>
        <taxon>Nesidiocoris</taxon>
    </lineage>
</organism>
<reference evidence="1 2" key="1">
    <citation type="submission" date="2020-02" db="EMBL/GenBank/DDBJ databases">
        <authorList>
            <person name="Ferguson B K."/>
        </authorList>
    </citation>
    <scope>NUCLEOTIDE SEQUENCE [LARGE SCALE GENOMIC DNA]</scope>
</reference>
<gene>
    <name evidence="1" type="ORF">NTEN_LOCUS20981</name>
</gene>
<proteinExistence type="predicted"/>
<dbReference type="AlphaFoldDB" id="A0A6H5HL96"/>
<evidence type="ECO:0000313" key="2">
    <source>
        <dbReference type="Proteomes" id="UP000479000"/>
    </source>
</evidence>
<accession>A0A6H5HL96</accession>